<dbReference type="GeneID" id="92207513"/>
<evidence type="ECO:0000313" key="3">
    <source>
        <dbReference type="Proteomes" id="UP001497383"/>
    </source>
</evidence>
<feature type="signal peptide" evidence="1">
    <location>
        <begin position="1"/>
        <end position="20"/>
    </location>
</feature>
<dbReference type="Pfam" id="PF10333">
    <property type="entry name" value="Pga1"/>
    <property type="match status" value="1"/>
</dbReference>
<evidence type="ECO:0008006" key="4">
    <source>
        <dbReference type="Google" id="ProtNLM"/>
    </source>
</evidence>
<evidence type="ECO:0000256" key="1">
    <source>
        <dbReference type="SAM" id="SignalP"/>
    </source>
</evidence>
<feature type="chain" id="PRO_5045863323" description="Phosphatidylinositol-glycan biosynthesis class X protein" evidence="1">
    <location>
        <begin position="21"/>
        <end position="223"/>
    </location>
</feature>
<keyword evidence="1" id="KW-0732">Signal</keyword>
<dbReference type="InterPro" id="IPR019433">
    <property type="entry name" value="GPI_ManTrfase_II_coact_Pga1"/>
</dbReference>
<sequence>MILRYAHVLSLCYVFTTCLANTETHLVKIPQFYNIPTSHRQLQTHEQIINLNLTHSVVLNHPIETIEDQLSPRNEQALVWNIVCVPYDTIAQPRKTLLFHLGDPNMQNGDLYFIKLCWPATSPYEFRISHEYIKTHELLGPEEGRSAELDLYLRVDYRFFGVALDPQRVLKRDDSLEFLFYIEKMPVNWLPIPLEMYDLIVYLADIAILIFTQFSLIKHILGL</sequence>
<dbReference type="RefSeq" id="XP_066829255.1">
    <property type="nucleotide sequence ID" value="XM_066972303.1"/>
</dbReference>
<organism evidence="2 3">
    <name type="scientific">Lodderomyces beijingensis</name>
    <dbReference type="NCBI Taxonomy" id="1775926"/>
    <lineage>
        <taxon>Eukaryota</taxon>
        <taxon>Fungi</taxon>
        <taxon>Dikarya</taxon>
        <taxon>Ascomycota</taxon>
        <taxon>Saccharomycotina</taxon>
        <taxon>Pichiomycetes</taxon>
        <taxon>Debaryomycetaceae</taxon>
        <taxon>Candida/Lodderomyces clade</taxon>
        <taxon>Lodderomyces</taxon>
    </lineage>
</organism>
<reference evidence="2 3" key="1">
    <citation type="submission" date="2024-03" db="EMBL/GenBank/DDBJ databases">
        <authorList>
            <person name="Brejova B."/>
        </authorList>
    </citation>
    <scope>NUCLEOTIDE SEQUENCE [LARGE SCALE GENOMIC DNA]</scope>
    <source>
        <strain evidence="2 3">CBS 14171</strain>
    </source>
</reference>
<proteinExistence type="predicted"/>
<dbReference type="EMBL" id="OZ022407">
    <property type="protein sequence ID" value="CAK9437939.1"/>
    <property type="molecule type" value="Genomic_DNA"/>
</dbReference>
<name>A0ABP0ZIX8_9ASCO</name>
<accession>A0ABP0ZIX8</accession>
<evidence type="ECO:0000313" key="2">
    <source>
        <dbReference type="EMBL" id="CAK9437939.1"/>
    </source>
</evidence>
<gene>
    <name evidence="2" type="ORF">LODBEIA_P23170</name>
</gene>
<keyword evidence="3" id="KW-1185">Reference proteome</keyword>
<dbReference type="Proteomes" id="UP001497383">
    <property type="component" value="Chromosome 3"/>
</dbReference>
<protein>
    <recommendedName>
        <fullName evidence="4">Phosphatidylinositol-glycan biosynthesis class X protein</fullName>
    </recommendedName>
</protein>